<evidence type="ECO:0000313" key="2">
    <source>
        <dbReference type="EMBL" id="AHA97578.1"/>
    </source>
</evidence>
<keyword evidence="1" id="KW-0472">Membrane</keyword>
<evidence type="ECO:0000256" key="1">
    <source>
        <dbReference type="SAM" id="Phobius"/>
    </source>
</evidence>
<dbReference type="KEGG" id="ljn:T285_06045"/>
<feature type="transmembrane region" description="Helical" evidence="1">
    <location>
        <begin position="60"/>
        <end position="83"/>
    </location>
</feature>
<sequence>MRKTNDEFVFFYGENYMMKQVGVHAIVSLITYLVTIAFSFRAVRGLRVDQLFKKGHTFEIQVFLLFVSIALGFIVGQFILALVDQSLALKMLF</sequence>
<dbReference type="InterPro" id="IPR009526">
    <property type="entry name" value="DUF1146"/>
</dbReference>
<reference evidence="2 3" key="1">
    <citation type="journal article" date="2014" name="Genome Announc.">
        <title>Complete Genome Sequences of Lactobacillus johnsonii Strain N6.2 and Lactobacillus reuteri Strain TD1.</title>
        <authorList>
            <person name="Leonard M.T."/>
            <person name="Valladares R.B."/>
            <person name="Ardissone A."/>
            <person name="Gonzalez C.F."/>
            <person name="Lorca G.L."/>
            <person name="Triplett E.W."/>
        </authorList>
    </citation>
    <scope>NUCLEOTIDE SEQUENCE [LARGE SCALE GENOMIC DNA]</scope>
    <source>
        <strain evidence="2 3">N6.2</strain>
    </source>
</reference>
<feature type="transmembrane region" description="Helical" evidence="1">
    <location>
        <begin position="21"/>
        <end position="40"/>
    </location>
</feature>
<organism evidence="2 3">
    <name type="scientific">Lactobacillus johnsonii N6.2</name>
    <dbReference type="NCBI Taxonomy" id="1408186"/>
    <lineage>
        <taxon>Bacteria</taxon>
        <taxon>Bacillati</taxon>
        <taxon>Bacillota</taxon>
        <taxon>Bacilli</taxon>
        <taxon>Lactobacillales</taxon>
        <taxon>Lactobacillaceae</taxon>
        <taxon>Lactobacillus</taxon>
    </lineage>
</organism>
<keyword evidence="1" id="KW-1133">Transmembrane helix</keyword>
<dbReference type="AlphaFoldDB" id="A0A7D9N748"/>
<name>A0A7D9N748_LACJH</name>
<dbReference type="Proteomes" id="UP000018522">
    <property type="component" value="Chromosome"/>
</dbReference>
<keyword evidence="1" id="KW-0812">Transmembrane</keyword>
<dbReference type="Pfam" id="PF06612">
    <property type="entry name" value="DUF1146"/>
    <property type="match status" value="1"/>
</dbReference>
<gene>
    <name evidence="2" type="ORF">T285_06045</name>
</gene>
<dbReference type="EMBL" id="CP006811">
    <property type="protein sequence ID" value="AHA97578.1"/>
    <property type="molecule type" value="Genomic_DNA"/>
</dbReference>
<accession>A0A7D9N748</accession>
<protein>
    <submittedName>
        <fullName evidence="2">Membrane protein</fullName>
    </submittedName>
</protein>
<evidence type="ECO:0000313" key="3">
    <source>
        <dbReference type="Proteomes" id="UP000018522"/>
    </source>
</evidence>
<proteinExistence type="predicted"/>